<keyword evidence="3" id="KW-1185">Reference proteome</keyword>
<dbReference type="EMBL" id="CM031825">
    <property type="protein sequence ID" value="KAG6729994.1"/>
    <property type="molecule type" value="Genomic_DNA"/>
</dbReference>
<dbReference type="Pfam" id="PF11595">
    <property type="entry name" value="DUF3245"/>
    <property type="match status" value="1"/>
</dbReference>
<dbReference type="EMBL" id="CM031809">
    <property type="protein sequence ID" value="KAG6666857.1"/>
    <property type="molecule type" value="Genomic_DNA"/>
</dbReference>
<dbReference type="Proteomes" id="UP000811609">
    <property type="component" value="Chromosome 1"/>
</dbReference>
<evidence type="ECO:0000313" key="1">
    <source>
        <dbReference type="EMBL" id="KAG6666857.1"/>
    </source>
</evidence>
<evidence type="ECO:0000313" key="2">
    <source>
        <dbReference type="EMBL" id="KAG6729994.1"/>
    </source>
</evidence>
<dbReference type="InterPro" id="IPR021641">
    <property type="entry name" value="DUF3245"/>
</dbReference>
<evidence type="ECO:0000313" key="3">
    <source>
        <dbReference type="Proteomes" id="UP000811609"/>
    </source>
</evidence>
<dbReference type="Proteomes" id="UP000811246">
    <property type="component" value="Chromosome 1"/>
</dbReference>
<comment type="caution">
    <text evidence="1">The sequence shown here is derived from an EMBL/GenBank/DDBJ whole genome shotgun (WGS) entry which is preliminary data.</text>
</comment>
<accession>A0A8T1RIG6</accession>
<name>A0A8T1RIG6_CARIL</name>
<dbReference type="PANTHER" id="PTHR35741:SF1">
    <property type="entry name" value="FACTOR CWC22-LIKE PROTEIN, PUTATIVE (DUF3245)-RELATED"/>
    <property type="match status" value="1"/>
</dbReference>
<dbReference type="PANTHER" id="PTHR35741">
    <property type="entry name" value="FACTOR CWC22-LIKE PROTEIN, PUTATIVE (DUF3245)-RELATED"/>
    <property type="match status" value="1"/>
</dbReference>
<dbReference type="OrthoDB" id="1908779at2759"/>
<sequence length="138" mass="15202">MGTTETQQKAGLPLIVKLDKGLKLAEQWVNNMTKVAEDEPTEVKSEARPYRLGLGAKVSRQSKVGPSNDPLERKLYAKLTNGKRKASKTAKECMLSARDGGDDDYDAEENLDSRTTAFDKKRAGASKTAFLQANKKQK</sequence>
<organism evidence="1 3">
    <name type="scientific">Carya illinoinensis</name>
    <name type="common">Pecan</name>
    <dbReference type="NCBI Taxonomy" id="32201"/>
    <lineage>
        <taxon>Eukaryota</taxon>
        <taxon>Viridiplantae</taxon>
        <taxon>Streptophyta</taxon>
        <taxon>Embryophyta</taxon>
        <taxon>Tracheophyta</taxon>
        <taxon>Spermatophyta</taxon>
        <taxon>Magnoliopsida</taxon>
        <taxon>eudicotyledons</taxon>
        <taxon>Gunneridae</taxon>
        <taxon>Pentapetalae</taxon>
        <taxon>rosids</taxon>
        <taxon>fabids</taxon>
        <taxon>Fagales</taxon>
        <taxon>Juglandaceae</taxon>
        <taxon>Carya</taxon>
    </lineage>
</organism>
<reference evidence="2" key="2">
    <citation type="submission" date="2021-01" db="EMBL/GenBank/DDBJ databases">
        <authorList>
            <person name="Lovell J.T."/>
            <person name="Bentley N."/>
            <person name="Bhattarai G."/>
            <person name="Jenkins J.W."/>
            <person name="Sreedasyam A."/>
            <person name="Alarcon Y."/>
            <person name="Bock C."/>
            <person name="Boston L."/>
            <person name="Carlson J."/>
            <person name="Cervantes K."/>
            <person name="Clermont K."/>
            <person name="Krom N."/>
            <person name="Kubenka K."/>
            <person name="Mamidi S."/>
            <person name="Mattison C."/>
            <person name="Monteros M."/>
            <person name="Pisani C."/>
            <person name="Plott C."/>
            <person name="Rajasekar S."/>
            <person name="Rhein H.S."/>
            <person name="Rohla C."/>
            <person name="Song M."/>
            <person name="Hilaire R.S."/>
            <person name="Shu S."/>
            <person name="Wells L."/>
            <person name="Wang X."/>
            <person name="Webber J."/>
            <person name="Heerema R.J."/>
            <person name="Klein P."/>
            <person name="Conner P."/>
            <person name="Grauke L."/>
            <person name="Grimwood J."/>
            <person name="Schmutz J."/>
            <person name="Randall J.J."/>
        </authorList>
    </citation>
    <scope>NUCLEOTIDE SEQUENCE</scope>
    <source>
        <tissue evidence="2">Leaf</tissue>
    </source>
</reference>
<dbReference type="AlphaFoldDB" id="A0A8T1RIG6"/>
<proteinExistence type="predicted"/>
<reference evidence="1" key="1">
    <citation type="submission" date="2020-12" db="EMBL/GenBank/DDBJ databases">
        <title>WGS assembly of Carya illinoinensis cv. Pawnee.</title>
        <authorList>
            <person name="Platts A."/>
            <person name="Shu S."/>
            <person name="Wright S."/>
            <person name="Barry K."/>
            <person name="Edger P."/>
            <person name="Pires J.C."/>
            <person name="Schmutz J."/>
        </authorList>
    </citation>
    <scope>NUCLEOTIDE SEQUENCE</scope>
    <source>
        <tissue evidence="1">Leaf</tissue>
    </source>
</reference>
<protein>
    <submittedName>
        <fullName evidence="1">Uncharacterized protein</fullName>
    </submittedName>
</protein>
<gene>
    <name evidence="1" type="ORF">CIPAW_01G061300</name>
    <name evidence="2" type="ORF">I3842_01G058200</name>
</gene>